<keyword evidence="3 6" id="KW-0223">Dioxygenase</keyword>
<dbReference type="Pfam" id="PF03055">
    <property type="entry name" value="RPE65"/>
    <property type="match status" value="1"/>
</dbReference>
<evidence type="ECO:0000313" key="6">
    <source>
        <dbReference type="EMBL" id="FAA01249.1"/>
    </source>
</evidence>
<reference evidence="6" key="1">
    <citation type="journal article" date="2018" name="Transgenic Res.">
        <title>Alteration of flower colour in Ipomoea nil through CRISPR/Cas9-mediated mutagenesis of carotenoid cleavage dioxygenase 4.</title>
        <authorList>
            <person name="Watanabe K."/>
            <person name="Oda-Yamamizo C."/>
            <person name="Sage-Ono K."/>
            <person name="Ohmiya A."/>
            <person name="Ono M."/>
        </authorList>
    </citation>
    <scope>NUCLEOTIDE SEQUENCE</scope>
</reference>
<feature type="binding site" evidence="5">
    <location>
        <position position="373"/>
    </location>
    <ligand>
        <name>Fe cation</name>
        <dbReference type="ChEBI" id="CHEBI:24875"/>
        <note>catalytic</note>
    </ligand>
</feature>
<comment type="cofactor">
    <cofactor evidence="5">
        <name>Fe(2+)</name>
        <dbReference type="ChEBI" id="CHEBI:29033"/>
    </cofactor>
    <text evidence="5">Binds 1 Fe(2+) ion per subunit.</text>
</comment>
<feature type="binding site" evidence="5">
    <location>
        <position position="596"/>
    </location>
    <ligand>
        <name>Fe cation</name>
        <dbReference type="ChEBI" id="CHEBI:24875"/>
        <note>catalytic</note>
    </ligand>
</feature>
<sequence>MGTKNYALLQVSCNIHKPSITPMKLDNLRALLSSSSSSQVKPLSKELERITTLVKHVPTMIKKTCVGVLEAFVDSTFEFVDQPLLPSQIGEAVGVTTIEGKIPEDFPIGVYVRNGPNPLFGGLKSTKSMFGKSSHVWIEGEGMLHGLYLVKDRRTAAWNISYKNKHVQTDTFNLEKVRKKPGFLPAIEGDSLAVVLAYLLNMLRFGEVNKYLSNTNVFEHSNKYYSIAENHLPQEIDIFSLETLRNWNLNGSWDRPFTSHPKKAPGTGELVVMGIEPKKPYFMLGIISADGKKIMHKADLRFNRCSLCHEIGVTQRYNVIMDFPLTLNIMRLIRGGPLIKYEKEGYARIGVMPRYGDADSIRWFEVEPCCVFHVINSFEHNDEVVVIALRACKSAIPGPDFGLDKFEWFSKGFQHTKDHIDENCDKFSTDDESFLCRVCEWRLNMHTGEVKQRILTGTDFSMEFPMINHNFVGVRNKFGYTQVVDSQASSISGIAKYGGLAKLNFEHWRFETSMDEKESQDLMKVEYHMLPNNTFCSGATFVPRIGGVDEDDGWIIMFVHNENTNISQVYIVDAKKFSSEAVAVISLPSRVPYGFHGAFMSLDC</sequence>
<keyword evidence="3 6" id="KW-0560">Oxidoreductase</keyword>
<protein>
    <submittedName>
        <fullName evidence="6">Carotenoid cleavage dioxygenase like b</fullName>
    </submittedName>
</protein>
<comment type="similarity">
    <text evidence="1">Belongs to the carotenoid oxygenase family.</text>
</comment>
<dbReference type="PANTHER" id="PTHR10543">
    <property type="entry name" value="BETA-CAROTENE DIOXYGENASE"/>
    <property type="match status" value="1"/>
</dbReference>
<keyword evidence="4 5" id="KW-0408">Iron</keyword>
<dbReference type="AlphaFoldDB" id="A0A2Z6LCK9"/>
<name>A0A2Z6LCK9_IPONI</name>
<evidence type="ECO:0000256" key="5">
    <source>
        <dbReference type="PIRSR" id="PIRSR604294-1"/>
    </source>
</evidence>
<gene>
    <name evidence="6" type="primary">CCDLb</name>
</gene>
<organism evidence="6">
    <name type="scientific">Ipomoea nil</name>
    <name type="common">Japanese morning glory</name>
    <name type="synonym">Pharbitis nil</name>
    <dbReference type="NCBI Taxonomy" id="35883"/>
    <lineage>
        <taxon>Eukaryota</taxon>
        <taxon>Viridiplantae</taxon>
        <taxon>Streptophyta</taxon>
        <taxon>Embryophyta</taxon>
        <taxon>Tracheophyta</taxon>
        <taxon>Spermatophyta</taxon>
        <taxon>Magnoliopsida</taxon>
        <taxon>eudicotyledons</taxon>
        <taxon>Gunneridae</taxon>
        <taxon>Pentapetalae</taxon>
        <taxon>asterids</taxon>
        <taxon>lamiids</taxon>
        <taxon>Solanales</taxon>
        <taxon>Convolvulaceae</taxon>
        <taxon>Ipomoeeae</taxon>
        <taxon>Ipomoea</taxon>
    </lineage>
</organism>
<proteinExistence type="inferred from homology"/>
<feature type="binding site" evidence="5">
    <location>
        <position position="309"/>
    </location>
    <ligand>
        <name>Fe cation</name>
        <dbReference type="ChEBI" id="CHEBI:24875"/>
        <note>catalytic</note>
    </ligand>
</feature>
<keyword evidence="2 5" id="KW-0479">Metal-binding</keyword>
<evidence type="ECO:0000256" key="2">
    <source>
        <dbReference type="ARBA" id="ARBA00022723"/>
    </source>
</evidence>
<accession>A0A2Z6LCK9</accession>
<evidence type="ECO:0000256" key="3">
    <source>
        <dbReference type="ARBA" id="ARBA00022964"/>
    </source>
</evidence>
<dbReference type="InterPro" id="IPR004294">
    <property type="entry name" value="Carotenoid_Oase"/>
</dbReference>
<dbReference type="GO" id="GO:0010436">
    <property type="term" value="F:carotenoid dioxygenase activity"/>
    <property type="evidence" value="ECO:0007669"/>
    <property type="project" value="TreeGrafter"/>
</dbReference>
<evidence type="ECO:0000256" key="4">
    <source>
        <dbReference type="ARBA" id="ARBA00023004"/>
    </source>
</evidence>
<dbReference type="GO" id="GO:0016121">
    <property type="term" value="P:carotene catabolic process"/>
    <property type="evidence" value="ECO:0007669"/>
    <property type="project" value="TreeGrafter"/>
</dbReference>
<dbReference type="GO" id="GO:0009570">
    <property type="term" value="C:chloroplast stroma"/>
    <property type="evidence" value="ECO:0007669"/>
    <property type="project" value="TreeGrafter"/>
</dbReference>
<feature type="binding site" evidence="5">
    <location>
        <position position="260"/>
    </location>
    <ligand>
        <name>Fe cation</name>
        <dbReference type="ChEBI" id="CHEBI:24875"/>
        <note>catalytic</note>
    </ligand>
</feature>
<dbReference type="EMBL" id="BR001466">
    <property type="protein sequence ID" value="FAA01249.1"/>
    <property type="molecule type" value="Genomic_DNA"/>
</dbReference>
<dbReference type="PANTHER" id="PTHR10543:SF142">
    <property type="entry name" value="OS06G0162550 PROTEIN"/>
    <property type="match status" value="1"/>
</dbReference>
<dbReference type="GO" id="GO:0046872">
    <property type="term" value="F:metal ion binding"/>
    <property type="evidence" value="ECO:0007669"/>
    <property type="project" value="UniProtKB-KW"/>
</dbReference>
<evidence type="ECO:0000256" key="1">
    <source>
        <dbReference type="ARBA" id="ARBA00006787"/>
    </source>
</evidence>